<evidence type="ECO:0000313" key="2">
    <source>
        <dbReference type="EMBL" id="SDY94301.1"/>
    </source>
</evidence>
<dbReference type="InterPro" id="IPR051604">
    <property type="entry name" value="Ergot_Alk_Oxidoreductase"/>
</dbReference>
<dbReference type="InterPro" id="IPR036291">
    <property type="entry name" value="NAD(P)-bd_dom_sf"/>
</dbReference>
<gene>
    <name evidence="2" type="ORF">SAMN05216215_10407</name>
</gene>
<dbReference type="AlphaFoldDB" id="A0A1H3NZW2"/>
<dbReference type="Pfam" id="PF05368">
    <property type="entry name" value="NmrA"/>
    <property type="match status" value="1"/>
</dbReference>
<dbReference type="EMBL" id="FNOK01000040">
    <property type="protein sequence ID" value="SDY94301.1"/>
    <property type="molecule type" value="Genomic_DNA"/>
</dbReference>
<protein>
    <submittedName>
        <fullName evidence="2">Uncharacterized conserved protein YbjT, contains NAD(P)-binding and DUF2867 domains</fullName>
    </submittedName>
</protein>
<dbReference type="SUPFAM" id="SSF51735">
    <property type="entry name" value="NAD(P)-binding Rossmann-fold domains"/>
    <property type="match status" value="1"/>
</dbReference>
<dbReference type="PANTHER" id="PTHR43162:SF1">
    <property type="entry name" value="PRESTALK A DIFFERENTIATION PROTEIN A"/>
    <property type="match status" value="1"/>
</dbReference>
<dbReference type="OrthoDB" id="4632815at2"/>
<dbReference type="Gene3D" id="3.40.50.720">
    <property type="entry name" value="NAD(P)-binding Rossmann-like Domain"/>
    <property type="match status" value="1"/>
</dbReference>
<proteinExistence type="predicted"/>
<dbReference type="STRING" id="418495.SAMN05216215_10407"/>
<dbReference type="RefSeq" id="WP_093272899.1">
    <property type="nucleotide sequence ID" value="NZ_FNOK01000040.1"/>
</dbReference>
<sequence length="294" mass="32068">MAHEPEKIVVTTPTGHVGSRVVQLLVQAGVRPTLLMREPARLDAATRDRVDVAQGDQGDADFVLRATKDADRLFWVDPPTPDDDPAAGYARMGANAARAVRENGITRTVFLSSVGAEKRHGAGEIDGLARTEEQLDATGADVLHLRCGYFFTNLFMELDGLREGVLRTTWPLDFSMPWVDPRDIGEVVAARLLSDGWSGRHVQAVHGPEDLTFPRVAEILSHAVGREVRAERISDDEFRASLRSAGLSSGQVEGIVGMSIGQRENFVPEDKRSILTTTPTALAAWAHAHLRPLL</sequence>
<evidence type="ECO:0000313" key="3">
    <source>
        <dbReference type="Proteomes" id="UP000199529"/>
    </source>
</evidence>
<evidence type="ECO:0000259" key="1">
    <source>
        <dbReference type="Pfam" id="PF05368"/>
    </source>
</evidence>
<feature type="domain" description="NmrA-like" evidence="1">
    <location>
        <begin position="6"/>
        <end position="239"/>
    </location>
</feature>
<name>A0A1H3NZW2_9PSEU</name>
<keyword evidence="3" id="KW-1185">Reference proteome</keyword>
<organism evidence="2 3">
    <name type="scientific">Saccharopolyspora shandongensis</name>
    <dbReference type="NCBI Taxonomy" id="418495"/>
    <lineage>
        <taxon>Bacteria</taxon>
        <taxon>Bacillati</taxon>
        <taxon>Actinomycetota</taxon>
        <taxon>Actinomycetes</taxon>
        <taxon>Pseudonocardiales</taxon>
        <taxon>Pseudonocardiaceae</taxon>
        <taxon>Saccharopolyspora</taxon>
    </lineage>
</organism>
<dbReference type="InterPro" id="IPR008030">
    <property type="entry name" value="NmrA-like"/>
</dbReference>
<accession>A0A1H3NZW2</accession>
<dbReference type="PANTHER" id="PTHR43162">
    <property type="match status" value="1"/>
</dbReference>
<dbReference type="Gene3D" id="3.90.25.10">
    <property type="entry name" value="UDP-galactose 4-epimerase, domain 1"/>
    <property type="match status" value="1"/>
</dbReference>
<reference evidence="3" key="1">
    <citation type="submission" date="2016-10" db="EMBL/GenBank/DDBJ databases">
        <authorList>
            <person name="Varghese N."/>
            <person name="Submissions S."/>
        </authorList>
    </citation>
    <scope>NUCLEOTIDE SEQUENCE [LARGE SCALE GENOMIC DNA]</scope>
    <source>
        <strain evidence="3">CGMCC 4.3530</strain>
    </source>
</reference>
<dbReference type="Proteomes" id="UP000199529">
    <property type="component" value="Unassembled WGS sequence"/>
</dbReference>